<evidence type="ECO:0000313" key="1">
    <source>
        <dbReference type="Proteomes" id="UP000095282"/>
    </source>
</evidence>
<name>A0A1I7UEZ7_9PELO</name>
<organism evidence="1 2">
    <name type="scientific">Caenorhabditis tropicalis</name>
    <dbReference type="NCBI Taxonomy" id="1561998"/>
    <lineage>
        <taxon>Eukaryota</taxon>
        <taxon>Metazoa</taxon>
        <taxon>Ecdysozoa</taxon>
        <taxon>Nematoda</taxon>
        <taxon>Chromadorea</taxon>
        <taxon>Rhabditida</taxon>
        <taxon>Rhabditina</taxon>
        <taxon>Rhabditomorpha</taxon>
        <taxon>Rhabditoidea</taxon>
        <taxon>Rhabditidae</taxon>
        <taxon>Peloderinae</taxon>
        <taxon>Caenorhabditis</taxon>
    </lineage>
</organism>
<dbReference type="WBParaSite" id="Csp11.Scaffold629.g8645.t1">
    <property type="protein sequence ID" value="Csp11.Scaffold629.g8645.t1"/>
    <property type="gene ID" value="Csp11.Scaffold629.g8645"/>
</dbReference>
<protein>
    <submittedName>
        <fullName evidence="2">Cytoplasmic protein</fullName>
    </submittedName>
</protein>
<evidence type="ECO:0000313" key="2">
    <source>
        <dbReference type="WBParaSite" id="Csp11.Scaffold629.g8645.t1"/>
    </source>
</evidence>
<proteinExistence type="predicted"/>
<sequence length="89" mass="11173">MANRRTNMSIRQLEPYIWLREQLEMLQAVIDFREEDFPGGDELYYMERLSYRIVLMGRQERSIRGQHQIMGWRHILRMVVRRFLRIWRM</sequence>
<dbReference type="Proteomes" id="UP000095282">
    <property type="component" value="Unplaced"/>
</dbReference>
<accession>A0A1I7UEZ7</accession>
<dbReference type="AlphaFoldDB" id="A0A1I7UEZ7"/>
<keyword evidence="1" id="KW-1185">Reference proteome</keyword>
<reference evidence="2" key="1">
    <citation type="submission" date="2016-11" db="UniProtKB">
        <authorList>
            <consortium name="WormBaseParasite"/>
        </authorList>
    </citation>
    <scope>IDENTIFICATION</scope>
</reference>